<dbReference type="Proteomes" id="UP000480178">
    <property type="component" value="Chromosome"/>
</dbReference>
<dbReference type="InterPro" id="IPR036583">
    <property type="entry name" value="23S_rRNA_IVS_sf"/>
</dbReference>
<dbReference type="NCBIfam" id="TIGR02436">
    <property type="entry name" value="four helix bundle protein"/>
    <property type="match status" value="1"/>
</dbReference>
<gene>
    <name evidence="1" type="ORF">GXP67_25845</name>
</gene>
<dbReference type="PANTHER" id="PTHR38471:SF2">
    <property type="entry name" value="FOUR HELIX BUNDLE PROTEIN"/>
    <property type="match status" value="1"/>
</dbReference>
<dbReference type="AlphaFoldDB" id="A0A6C0GPR2"/>
<name>A0A6C0GPR2_9BACT</name>
<protein>
    <submittedName>
        <fullName evidence="1">Four helix bundle protein</fullName>
    </submittedName>
</protein>
<evidence type="ECO:0000313" key="2">
    <source>
        <dbReference type="Proteomes" id="UP000480178"/>
    </source>
</evidence>
<keyword evidence="2" id="KW-1185">Reference proteome</keyword>
<proteinExistence type="predicted"/>
<dbReference type="InterPro" id="IPR012657">
    <property type="entry name" value="23S_rRNA-intervening_sequence"/>
</dbReference>
<accession>A0A6C0GPR2</accession>
<evidence type="ECO:0000313" key="1">
    <source>
        <dbReference type="EMBL" id="QHT69824.1"/>
    </source>
</evidence>
<dbReference type="Pfam" id="PF05635">
    <property type="entry name" value="23S_rRNA_IVP"/>
    <property type="match status" value="1"/>
</dbReference>
<organism evidence="1 2">
    <name type="scientific">Rhodocytophaga rosea</name>
    <dbReference type="NCBI Taxonomy" id="2704465"/>
    <lineage>
        <taxon>Bacteria</taxon>
        <taxon>Pseudomonadati</taxon>
        <taxon>Bacteroidota</taxon>
        <taxon>Cytophagia</taxon>
        <taxon>Cytophagales</taxon>
        <taxon>Rhodocytophagaceae</taxon>
        <taxon>Rhodocytophaga</taxon>
    </lineage>
</organism>
<dbReference type="RefSeq" id="WP_162445808.1">
    <property type="nucleotide sequence ID" value="NZ_CP048222.1"/>
</dbReference>
<dbReference type="PIRSF" id="PIRSF035652">
    <property type="entry name" value="CHP02436"/>
    <property type="match status" value="1"/>
</dbReference>
<dbReference type="KEGG" id="rhoz:GXP67_25845"/>
<reference evidence="1 2" key="1">
    <citation type="submission" date="2020-01" db="EMBL/GenBank/DDBJ databases">
        <authorList>
            <person name="Kim M.K."/>
        </authorList>
    </citation>
    <scope>NUCLEOTIDE SEQUENCE [LARGE SCALE GENOMIC DNA]</scope>
    <source>
        <strain evidence="1 2">172606-1</strain>
    </source>
</reference>
<sequence length="116" mass="13561">MEEKKENIIIRLSFEFALNIVEYAEMLEEKRKFVIANQLLKSGTSIGANIREAQNAESKNDFIHKFKIAAKEADETEYWLLLCKFAKNYPDSQLLLDKLYEMKKIISKIIITSKIK</sequence>
<dbReference type="SUPFAM" id="SSF158446">
    <property type="entry name" value="IVS-encoded protein-like"/>
    <property type="match status" value="1"/>
</dbReference>
<dbReference type="Gene3D" id="1.20.1440.60">
    <property type="entry name" value="23S rRNA-intervening sequence"/>
    <property type="match status" value="1"/>
</dbReference>
<dbReference type="PANTHER" id="PTHR38471">
    <property type="entry name" value="FOUR HELIX BUNDLE PROTEIN"/>
    <property type="match status" value="1"/>
</dbReference>
<dbReference type="EMBL" id="CP048222">
    <property type="protein sequence ID" value="QHT69824.1"/>
    <property type="molecule type" value="Genomic_DNA"/>
</dbReference>